<dbReference type="Gramene" id="Kaladp0102s0158.6.v1.1">
    <property type="protein sequence ID" value="Kaladp0102s0158.6.v1.1"/>
    <property type="gene ID" value="Kaladp0102s0158.v1.1"/>
</dbReference>
<evidence type="ECO:0008006" key="3">
    <source>
        <dbReference type="Google" id="ProtNLM"/>
    </source>
</evidence>
<proteinExistence type="predicted"/>
<protein>
    <recommendedName>
        <fullName evidence="3">Condensin-2 complex subunit G2</fullName>
    </recommendedName>
</protein>
<dbReference type="PANTHER" id="PTHR16199:SF4">
    <property type="entry name" value="CONDENSIN-2 COMPLEX SUBUNIT G2"/>
    <property type="match status" value="1"/>
</dbReference>
<dbReference type="Proteomes" id="UP000594263">
    <property type="component" value="Unplaced"/>
</dbReference>
<dbReference type="PANTHER" id="PTHR16199">
    <property type="entry name" value="CONDENSIN-2 COMPLEX SUBUNIT G2"/>
    <property type="match status" value="1"/>
</dbReference>
<dbReference type="InterPro" id="IPR011989">
    <property type="entry name" value="ARM-like"/>
</dbReference>
<dbReference type="EnsemblPlants" id="Kaladp0102s0158.5.v1.1">
    <property type="protein sequence ID" value="Kaladp0102s0158.5.v1.1"/>
    <property type="gene ID" value="Kaladp0102s0158.v1.1"/>
</dbReference>
<dbReference type="OMA" id="RNFQFHK"/>
<sequence length="1206" mass="134391">MEKALRSALQSSAEAFISSAAKLGFRSAKSALKPLIHSVKPSSDVSASLPLALRASISHSIDSLHRPQHLSPPSKRLRFSAPPDGLLSELQVLAHIALLCVSHPRDVFSPGDLYPAVKLLHDNLLLFESDPVLLAEICSVCEEWWKRDLPERESVISLFLPVLLSKSLTDNKKVDVHKIFSLREAFELFDFEDESIEDLKLLLMRAVIAPVYWKAEDGRKFIASMFGLNMQLMKDIFAMIKAQVPFGKKSMLDAYGEILFRAWKVAEEDKREEIENQFVQSLIESAILASSSSLSASIRRILGGFVNQRTSEGVEKLLYRLAEPIVFRSLQVANSNVRLNALHLLLDFFPLEDPDSTKDVKDVLHNKQFFLIEKLLKDDCPDVRVVAVEGSCRILHLFWEIIPSSTITKIIVKILDDMSYDANKEVRLSSVNGIIFLLGNPQTHELLKVLLSRIGHLLFDPVLSVRAAFSDLLLFIRDIRSFPFNKVVDLDKLLLALATDQPAVAQKVTRLLIPSYFPSKVTVEEACARCVILMRREPKAGARFCEFIVAEEVSLRSLLQLVSGFVDMVLSPKQLNTEQTDCLMVGAAYLCNHLARDAANKASLKALFSDGKLKQLIAVLSTGRAKSALFSIVSAVSVDAAADIVKESIRLITKCCDLSEDMERQAEARSIHKFLLHCGQFDELLDVVATILHKTALGCHAGFCTNISIHKRPTASRNKSKSSRKESANHLTSKKDFSLAAGLAWQIKEMLLPEDIRKALLESRHLKMIFFALKDICEANIMQFLDFAFMESSPITAYTALAMHITLHNVQISGTSATGHLVGTQNDSRSETSSQQTVLDETIDHVICLAEKLLKALGIVNFDDLSSGKLDNCSKIHHLGQQCMREIVNTFTSVLKFIADAMSMQLLSCNPVRCVNTALGHTQYIAMLIRQGIKDEFQPKEDNLNATLMCLKSSCTYVMKILNQVLIGNKEGSPPAAEASHLSNNLLDLILSVEMNLGSSCAWQLFTAVKPWVTDLVLTLAYEHIVDTKLGNRPSISLNSRQNVLLWHSIVAEIELREVDEGSMETQTTELLKKTHKFSASKKLIAMIVESILGNSNVMDAFGVNLLSSVLVAIERKEFGIVLGILHFVCAKLAGQHESIWGELNLMLPSMIRIYSELDREIEDLGNDEEERQKLILAKALIKPVWIYYTYEMDKGGDESAEPMVD</sequence>
<dbReference type="Gramene" id="Kaladp0102s0158.3.v1.1">
    <property type="protein sequence ID" value="Kaladp0102s0158.3.v1.1"/>
    <property type="gene ID" value="Kaladp0102s0158.v1.1"/>
</dbReference>
<dbReference type="EnsemblPlants" id="Kaladp0102s0158.6.v1.1">
    <property type="protein sequence ID" value="Kaladp0102s0158.6.v1.1"/>
    <property type="gene ID" value="Kaladp0102s0158.v1.1"/>
</dbReference>
<reference evidence="1" key="1">
    <citation type="submission" date="2021-01" db="UniProtKB">
        <authorList>
            <consortium name="EnsemblPlants"/>
        </authorList>
    </citation>
    <scope>IDENTIFICATION</scope>
</reference>
<organism evidence="1 2">
    <name type="scientific">Kalanchoe fedtschenkoi</name>
    <name type="common">Lavender scallops</name>
    <name type="synonym">South American air plant</name>
    <dbReference type="NCBI Taxonomy" id="63787"/>
    <lineage>
        <taxon>Eukaryota</taxon>
        <taxon>Viridiplantae</taxon>
        <taxon>Streptophyta</taxon>
        <taxon>Embryophyta</taxon>
        <taxon>Tracheophyta</taxon>
        <taxon>Spermatophyta</taxon>
        <taxon>Magnoliopsida</taxon>
        <taxon>eudicotyledons</taxon>
        <taxon>Gunneridae</taxon>
        <taxon>Pentapetalae</taxon>
        <taxon>Saxifragales</taxon>
        <taxon>Crassulaceae</taxon>
        <taxon>Kalanchoe</taxon>
    </lineage>
</organism>
<dbReference type="Gene3D" id="1.25.10.10">
    <property type="entry name" value="Leucine-rich Repeat Variant"/>
    <property type="match status" value="1"/>
</dbReference>
<name>A0A7N0V8I7_KALFE</name>
<keyword evidence="2" id="KW-1185">Reference proteome</keyword>
<evidence type="ECO:0000313" key="1">
    <source>
        <dbReference type="EnsemblPlants" id="Kaladp0102s0158.4.v1.1"/>
    </source>
</evidence>
<dbReference type="GO" id="GO:0000796">
    <property type="term" value="C:condensin complex"/>
    <property type="evidence" value="ECO:0007669"/>
    <property type="project" value="TreeGrafter"/>
</dbReference>
<dbReference type="GO" id="GO:0005634">
    <property type="term" value="C:nucleus"/>
    <property type="evidence" value="ECO:0007669"/>
    <property type="project" value="InterPro"/>
</dbReference>
<dbReference type="InterPro" id="IPR024741">
    <property type="entry name" value="Condensin2_G2"/>
</dbReference>
<evidence type="ECO:0000313" key="2">
    <source>
        <dbReference type="Proteomes" id="UP000594263"/>
    </source>
</evidence>
<dbReference type="Gramene" id="Kaladp0102s0158.5.v1.1">
    <property type="protein sequence ID" value="Kaladp0102s0158.5.v1.1"/>
    <property type="gene ID" value="Kaladp0102s0158.v1.1"/>
</dbReference>
<dbReference type="Pfam" id="PF12422">
    <property type="entry name" value="Condensin2nSMC"/>
    <property type="match status" value="1"/>
</dbReference>
<dbReference type="InterPro" id="IPR016024">
    <property type="entry name" value="ARM-type_fold"/>
</dbReference>
<dbReference type="SUPFAM" id="SSF48371">
    <property type="entry name" value="ARM repeat"/>
    <property type="match status" value="1"/>
</dbReference>
<accession>A0A7N0V8I7</accession>
<dbReference type="EnsemblPlants" id="Kaladp0102s0158.4.v1.1">
    <property type="protein sequence ID" value="Kaladp0102s0158.4.v1.1"/>
    <property type="gene ID" value="Kaladp0102s0158.v1.1"/>
</dbReference>
<dbReference type="GO" id="GO:0000070">
    <property type="term" value="P:mitotic sister chromatid segregation"/>
    <property type="evidence" value="ECO:0007669"/>
    <property type="project" value="TreeGrafter"/>
</dbReference>
<dbReference type="AlphaFoldDB" id="A0A7N0V8I7"/>
<dbReference type="Gramene" id="Kaladp0102s0158.4.v1.1">
    <property type="protein sequence ID" value="Kaladp0102s0158.4.v1.1"/>
    <property type="gene ID" value="Kaladp0102s0158.v1.1"/>
</dbReference>
<dbReference type="EnsemblPlants" id="Kaladp0102s0158.3.v1.1">
    <property type="protein sequence ID" value="Kaladp0102s0158.3.v1.1"/>
    <property type="gene ID" value="Kaladp0102s0158.v1.1"/>
</dbReference>